<comment type="caution">
    <text evidence="2">The sequence shown here is derived from an EMBL/GenBank/DDBJ whole genome shotgun (WGS) entry which is preliminary data.</text>
</comment>
<dbReference type="AlphaFoldDB" id="A0A812EUE4"/>
<dbReference type="EMBL" id="CAHIKZ030005554">
    <property type="protein sequence ID" value="CAE1329442.1"/>
    <property type="molecule type" value="Genomic_DNA"/>
</dbReference>
<keyword evidence="3" id="KW-1185">Reference proteome</keyword>
<dbReference type="GO" id="GO:0000794">
    <property type="term" value="C:condensed nuclear chromosome"/>
    <property type="evidence" value="ECO:0007669"/>
    <property type="project" value="InterPro"/>
</dbReference>
<sequence>MSKEKIVEGSVLLSYEINETAVFIREISEHCLETCTVWSHQQWLERDWLTEDITKEEKFLINWPCINSFCAQLMLKSTSLKQLLLLPVEHLKHRFHWLPHHVIEIFHQVTNKDGVLNKKQVNLNKILPDKVATGDIGNSHHKRKTISIGLAQPLMRNSQEAGFMASQRACSVINQVSETGVNSSNNGPSTRNQSLTSPESETQFLPSSQFYSGFISTKKRRLTFEKVSGQKDGQTKLLFS</sequence>
<dbReference type="GO" id="GO:0000712">
    <property type="term" value="P:resolution of meiotic recombination intermediates"/>
    <property type="evidence" value="ECO:0007669"/>
    <property type="project" value="InterPro"/>
</dbReference>
<organism evidence="2 3">
    <name type="scientific">Acanthosepion pharaonis</name>
    <name type="common">Pharaoh cuttlefish</name>
    <name type="synonym">Sepia pharaonis</name>
    <dbReference type="NCBI Taxonomy" id="158019"/>
    <lineage>
        <taxon>Eukaryota</taxon>
        <taxon>Metazoa</taxon>
        <taxon>Spiralia</taxon>
        <taxon>Lophotrochozoa</taxon>
        <taxon>Mollusca</taxon>
        <taxon>Cephalopoda</taxon>
        <taxon>Coleoidea</taxon>
        <taxon>Decapodiformes</taxon>
        <taxon>Sepiida</taxon>
        <taxon>Sepiina</taxon>
        <taxon>Sepiidae</taxon>
        <taxon>Acanthosepion</taxon>
    </lineage>
</organism>
<dbReference type="Pfam" id="PF17825">
    <property type="entry name" value="DUF5587"/>
    <property type="match status" value="1"/>
</dbReference>
<dbReference type="PANTHER" id="PTHR35668:SF1">
    <property type="entry name" value="PROTEIN SHORTAGE IN CHIASMATA 1 ORTHOLOG"/>
    <property type="match status" value="1"/>
</dbReference>
<protein>
    <submittedName>
        <fullName evidence="2">Uncharacterized protein</fullName>
    </submittedName>
</protein>
<evidence type="ECO:0000256" key="1">
    <source>
        <dbReference type="SAM" id="MobiDB-lite"/>
    </source>
</evidence>
<name>A0A812EUE4_ACAPH</name>
<dbReference type="OrthoDB" id="6122627at2759"/>
<dbReference type="InterPro" id="IPR039991">
    <property type="entry name" value="SHOC1"/>
</dbReference>
<feature type="region of interest" description="Disordered" evidence="1">
    <location>
        <begin position="178"/>
        <end position="202"/>
    </location>
</feature>
<reference evidence="2" key="1">
    <citation type="submission" date="2021-01" db="EMBL/GenBank/DDBJ databases">
        <authorList>
            <person name="Li R."/>
            <person name="Bekaert M."/>
        </authorList>
    </citation>
    <scope>NUCLEOTIDE SEQUENCE</scope>
    <source>
        <strain evidence="2">Farmed</strain>
    </source>
</reference>
<dbReference type="GO" id="GO:0003697">
    <property type="term" value="F:single-stranded DNA binding"/>
    <property type="evidence" value="ECO:0007669"/>
    <property type="project" value="TreeGrafter"/>
</dbReference>
<evidence type="ECO:0000313" key="2">
    <source>
        <dbReference type="EMBL" id="CAE1329442.1"/>
    </source>
</evidence>
<dbReference type="Proteomes" id="UP000597762">
    <property type="component" value="Unassembled WGS sequence"/>
</dbReference>
<gene>
    <name evidence="2" type="ORF">SPHA_78912</name>
</gene>
<accession>A0A812EUE4</accession>
<proteinExistence type="predicted"/>
<dbReference type="PANTHER" id="PTHR35668">
    <property type="entry name" value="PROTEIN SHORTAGE IN CHIASMATA 1 ORTHOLOG"/>
    <property type="match status" value="1"/>
</dbReference>
<dbReference type="GO" id="GO:0016887">
    <property type="term" value="F:ATP hydrolysis activity"/>
    <property type="evidence" value="ECO:0007669"/>
    <property type="project" value="InterPro"/>
</dbReference>
<evidence type="ECO:0000313" key="3">
    <source>
        <dbReference type="Proteomes" id="UP000597762"/>
    </source>
</evidence>